<reference evidence="2 3" key="1">
    <citation type="submission" date="2018-06" db="EMBL/GenBank/DDBJ databases">
        <title>Pseudomonas diversity within urban Lake Michigan freshwaters.</title>
        <authorList>
            <person name="Batrich M."/>
            <person name="Hatzopoulos T."/>
            <person name="Putonti C."/>
        </authorList>
    </citation>
    <scope>NUCLEOTIDE SEQUENCE [LARGE SCALE GENOMIC DNA]</scope>
    <source>
        <strain evidence="2 3">MB-090624</strain>
    </source>
</reference>
<dbReference type="RefSeq" id="WP_102879191.1">
    <property type="nucleotide sequence ID" value="NZ_CP063455.1"/>
</dbReference>
<evidence type="ECO:0000259" key="1">
    <source>
        <dbReference type="Pfam" id="PF08929"/>
    </source>
</evidence>
<dbReference type="EMBL" id="QJRN01000020">
    <property type="protein sequence ID" value="PYC30717.1"/>
    <property type="molecule type" value="Genomic_DNA"/>
</dbReference>
<dbReference type="Gene3D" id="1.10.3920.10">
    <property type="entry name" value="PA2201 C-terminal domain-like"/>
    <property type="match status" value="1"/>
</dbReference>
<gene>
    <name evidence="2" type="ORF">DMX08_26050</name>
</gene>
<sequence length="266" mass="30885">MNRRQVFLSHAHYHRYLESLAGTEARWQMHSMTADSPEQEAALKAAEVKDARLHHLILNYTGGASMEALAQELDGVIEGYEDYQRKLGLCEELPNIAPLNIDDYPHDYEEYVQVISLCILLQRGDLLPRVALLQDRAGYHAEDTLIEDLLKPYLPDRADLDEWYHTLYSPLIWAIYSEDPDEPRDLLVEYCNQWYQSFEHASWYDSHLDMDEGGYYFGYWAFEAAAVAYLYGLDDSAVKHMVFPRDLLDYARRFTPPPIPQQAAQD</sequence>
<name>A0A9Q6IB89_9PSED</name>
<accession>A0A9Q6IB89</accession>
<dbReference type="Proteomes" id="UP000248188">
    <property type="component" value="Unassembled WGS sequence"/>
</dbReference>
<dbReference type="InterPro" id="IPR015025">
    <property type="entry name" value="PoNi_C"/>
</dbReference>
<feature type="domain" description="PoNi C-terminal" evidence="1">
    <location>
        <begin position="142"/>
        <end position="247"/>
    </location>
</feature>
<dbReference type="AlphaFoldDB" id="A0A9Q6IB89"/>
<proteinExistence type="predicted"/>
<evidence type="ECO:0000313" key="2">
    <source>
        <dbReference type="EMBL" id="PYC30717.1"/>
    </source>
</evidence>
<protein>
    <submittedName>
        <fullName evidence="2">DUF1911 domain-containing protein</fullName>
    </submittedName>
</protein>
<comment type="caution">
    <text evidence="2">The sequence shown here is derived from an EMBL/GenBank/DDBJ whole genome shotgun (WGS) entry which is preliminary data.</text>
</comment>
<dbReference type="OrthoDB" id="6695570at2"/>
<dbReference type="Pfam" id="PF08929">
    <property type="entry name" value="PoNi_C"/>
    <property type="match status" value="1"/>
</dbReference>
<dbReference type="InterPro" id="IPR028983">
    <property type="entry name" value="PA2201-like_C"/>
</dbReference>
<evidence type="ECO:0000313" key="3">
    <source>
        <dbReference type="Proteomes" id="UP000248188"/>
    </source>
</evidence>
<organism evidence="2 3">
    <name type="scientific">Pseudomonas protegens</name>
    <dbReference type="NCBI Taxonomy" id="380021"/>
    <lineage>
        <taxon>Bacteria</taxon>
        <taxon>Pseudomonadati</taxon>
        <taxon>Pseudomonadota</taxon>
        <taxon>Gammaproteobacteria</taxon>
        <taxon>Pseudomonadales</taxon>
        <taxon>Pseudomonadaceae</taxon>
        <taxon>Pseudomonas</taxon>
    </lineage>
</organism>
<dbReference type="SUPFAM" id="SSF140731">
    <property type="entry name" value="PA2201 C-terminal domain-like"/>
    <property type="match status" value="1"/>
</dbReference>